<dbReference type="Proteomes" id="UP001379533">
    <property type="component" value="Chromosome"/>
</dbReference>
<dbReference type="RefSeq" id="WP_394840995.1">
    <property type="nucleotide sequence ID" value="NZ_CP089982.1"/>
</dbReference>
<keyword evidence="1" id="KW-1133">Transmembrane helix</keyword>
<evidence type="ECO:0000313" key="3">
    <source>
        <dbReference type="Proteomes" id="UP001379533"/>
    </source>
</evidence>
<keyword evidence="1" id="KW-0472">Membrane</keyword>
<accession>A0ABZ2JZ76</accession>
<dbReference type="EMBL" id="CP089982">
    <property type="protein sequence ID" value="WXA90383.1"/>
    <property type="molecule type" value="Genomic_DNA"/>
</dbReference>
<gene>
    <name evidence="2" type="ORF">LZC95_28455</name>
</gene>
<keyword evidence="1" id="KW-0812">Transmembrane</keyword>
<feature type="transmembrane region" description="Helical" evidence="1">
    <location>
        <begin position="57"/>
        <end position="75"/>
    </location>
</feature>
<proteinExistence type="predicted"/>
<evidence type="ECO:0000256" key="1">
    <source>
        <dbReference type="SAM" id="Phobius"/>
    </source>
</evidence>
<sequence>MMDVGPKIWQSAKKPAGIHVQGGDTLGVLGAGGYRDPSRTFLSPLTMTRWRPDRRGWFLALFALGWDGCLLVLLSTGGWSAWITLHVIAGIVVTYLAVTAFLCRLTVVVTPQSLSVRQTLFSPRAKVTRDLATQNVTGLYVEETKRLEGSVNDTEIWRPIYHVTAVLTTGAHERVLSDLEDEPHARFLKAAIEEYLATTG</sequence>
<keyword evidence="3" id="KW-1185">Reference proteome</keyword>
<protein>
    <recommendedName>
        <fullName evidence="4">GPI-GlcNAc transferase complex PIG-H component conserved domain-containing protein</fullName>
    </recommendedName>
</protein>
<reference evidence="2 3" key="1">
    <citation type="submission" date="2021-12" db="EMBL/GenBank/DDBJ databases">
        <title>Discovery of the Pendulisporaceae a myxobacterial family with distinct sporulation behavior and unique specialized metabolism.</title>
        <authorList>
            <person name="Garcia R."/>
            <person name="Popoff A."/>
            <person name="Bader C.D."/>
            <person name="Loehr J."/>
            <person name="Walesch S."/>
            <person name="Walt C."/>
            <person name="Boldt J."/>
            <person name="Bunk B."/>
            <person name="Haeckl F.J.F.P.J."/>
            <person name="Gunesch A.P."/>
            <person name="Birkelbach J."/>
            <person name="Nuebel U."/>
            <person name="Pietschmann T."/>
            <person name="Bach T."/>
            <person name="Mueller R."/>
        </authorList>
    </citation>
    <scope>NUCLEOTIDE SEQUENCE [LARGE SCALE GENOMIC DNA]</scope>
    <source>
        <strain evidence="2 3">MSr12523</strain>
    </source>
</reference>
<feature type="transmembrane region" description="Helical" evidence="1">
    <location>
        <begin position="81"/>
        <end position="107"/>
    </location>
</feature>
<evidence type="ECO:0008006" key="4">
    <source>
        <dbReference type="Google" id="ProtNLM"/>
    </source>
</evidence>
<organism evidence="2 3">
    <name type="scientific">Pendulispora brunnea</name>
    <dbReference type="NCBI Taxonomy" id="2905690"/>
    <lineage>
        <taxon>Bacteria</taxon>
        <taxon>Pseudomonadati</taxon>
        <taxon>Myxococcota</taxon>
        <taxon>Myxococcia</taxon>
        <taxon>Myxococcales</taxon>
        <taxon>Sorangiineae</taxon>
        <taxon>Pendulisporaceae</taxon>
        <taxon>Pendulispora</taxon>
    </lineage>
</organism>
<evidence type="ECO:0000313" key="2">
    <source>
        <dbReference type="EMBL" id="WXA90383.1"/>
    </source>
</evidence>
<name>A0ABZ2JZ76_9BACT</name>